<evidence type="ECO:0000256" key="2">
    <source>
        <dbReference type="ARBA" id="ARBA00022448"/>
    </source>
</evidence>
<evidence type="ECO:0000256" key="5">
    <source>
        <dbReference type="ARBA" id="ARBA00022989"/>
    </source>
</evidence>
<dbReference type="AlphaFoldDB" id="A0A7W6MPT8"/>
<dbReference type="InterPro" id="IPR035906">
    <property type="entry name" value="MetI-like_sf"/>
</dbReference>
<evidence type="ECO:0000313" key="9">
    <source>
        <dbReference type="EMBL" id="MBB4003212.1"/>
    </source>
</evidence>
<dbReference type="CDD" id="cd06261">
    <property type="entry name" value="TM_PBP2"/>
    <property type="match status" value="1"/>
</dbReference>
<evidence type="ECO:0000256" key="4">
    <source>
        <dbReference type="ARBA" id="ARBA00022692"/>
    </source>
</evidence>
<proteinExistence type="inferred from homology"/>
<evidence type="ECO:0000259" key="8">
    <source>
        <dbReference type="PROSITE" id="PS50928"/>
    </source>
</evidence>
<protein>
    <submittedName>
        <fullName evidence="9">Peptide/nickel transport system permease protein</fullName>
    </submittedName>
</protein>
<keyword evidence="3" id="KW-1003">Cell membrane</keyword>
<evidence type="ECO:0000256" key="6">
    <source>
        <dbReference type="ARBA" id="ARBA00023136"/>
    </source>
</evidence>
<evidence type="ECO:0000256" key="3">
    <source>
        <dbReference type="ARBA" id="ARBA00022475"/>
    </source>
</evidence>
<dbReference type="Pfam" id="PF00528">
    <property type="entry name" value="BPD_transp_1"/>
    <property type="match status" value="1"/>
</dbReference>
<dbReference type="GO" id="GO:0055085">
    <property type="term" value="P:transmembrane transport"/>
    <property type="evidence" value="ECO:0007669"/>
    <property type="project" value="InterPro"/>
</dbReference>
<dbReference type="PANTHER" id="PTHR43386:SF6">
    <property type="entry name" value="ABC TRANSPORTER PERMEASE PROTEIN"/>
    <property type="match status" value="1"/>
</dbReference>
<dbReference type="InterPro" id="IPR050366">
    <property type="entry name" value="BP-dependent_transpt_permease"/>
</dbReference>
<keyword evidence="5 7" id="KW-1133">Transmembrane helix</keyword>
<reference evidence="9 10" key="1">
    <citation type="submission" date="2020-08" db="EMBL/GenBank/DDBJ databases">
        <title>Genomic Encyclopedia of Type Strains, Phase IV (KMG-IV): sequencing the most valuable type-strain genomes for metagenomic binning, comparative biology and taxonomic classification.</title>
        <authorList>
            <person name="Goeker M."/>
        </authorList>
    </citation>
    <scope>NUCLEOTIDE SEQUENCE [LARGE SCALE GENOMIC DNA]</scope>
    <source>
        <strain evidence="9 10">DSM 103570</strain>
    </source>
</reference>
<name>A0A7W6MPT8_9HYPH</name>
<dbReference type="Gene3D" id="1.10.3720.10">
    <property type="entry name" value="MetI-like"/>
    <property type="match status" value="1"/>
</dbReference>
<feature type="transmembrane region" description="Helical" evidence="7">
    <location>
        <begin position="240"/>
        <end position="261"/>
    </location>
</feature>
<feature type="transmembrane region" description="Helical" evidence="7">
    <location>
        <begin position="72"/>
        <end position="97"/>
    </location>
</feature>
<evidence type="ECO:0000256" key="1">
    <source>
        <dbReference type="ARBA" id="ARBA00004651"/>
    </source>
</evidence>
<dbReference type="PANTHER" id="PTHR43386">
    <property type="entry name" value="OLIGOPEPTIDE TRANSPORT SYSTEM PERMEASE PROTEIN APPC"/>
    <property type="match status" value="1"/>
</dbReference>
<dbReference type="PROSITE" id="PS50928">
    <property type="entry name" value="ABC_TM1"/>
    <property type="match status" value="1"/>
</dbReference>
<feature type="transmembrane region" description="Helical" evidence="7">
    <location>
        <begin position="118"/>
        <end position="141"/>
    </location>
</feature>
<evidence type="ECO:0000313" key="10">
    <source>
        <dbReference type="Proteomes" id="UP000588647"/>
    </source>
</evidence>
<keyword evidence="4 7" id="KW-0812">Transmembrane</keyword>
<keyword evidence="6 7" id="KW-0472">Membrane</keyword>
<dbReference type="EMBL" id="JACIEM010000003">
    <property type="protein sequence ID" value="MBB4003212.1"/>
    <property type="molecule type" value="Genomic_DNA"/>
</dbReference>
<comment type="subcellular location">
    <subcellularLocation>
        <location evidence="1 7">Cell membrane</location>
        <topology evidence="1 7">Multi-pass membrane protein</topology>
    </subcellularLocation>
</comment>
<evidence type="ECO:0000256" key="7">
    <source>
        <dbReference type="RuleBase" id="RU363032"/>
    </source>
</evidence>
<organism evidence="9 10">
    <name type="scientific">Aurantimonas endophytica</name>
    <dbReference type="NCBI Taxonomy" id="1522175"/>
    <lineage>
        <taxon>Bacteria</taxon>
        <taxon>Pseudomonadati</taxon>
        <taxon>Pseudomonadota</taxon>
        <taxon>Alphaproteobacteria</taxon>
        <taxon>Hyphomicrobiales</taxon>
        <taxon>Aurantimonadaceae</taxon>
        <taxon>Aurantimonas</taxon>
    </lineage>
</organism>
<feature type="domain" description="ABC transmembrane type-1" evidence="8">
    <location>
        <begin position="70"/>
        <end position="258"/>
    </location>
</feature>
<gene>
    <name evidence="9" type="ORF">GGR03_002293</name>
</gene>
<sequence length="273" mass="28775">MWIALLILIAVTAPWLGTSDPLAINPAIRNVAPATWVTIAGVDGSPVSRLALLGTDTLGRDLFSRVLYGARVSLAVGFSVAALACAGGLAIGLLTGCARWADALIMRMMDGIMAIPGVLLAIAFVAAWRPGLVTVIVAILIPEIPRVVRLVRSVVLKVQGEPYVEAAIASGTRPLKIMTRHVMPSTVAPLITQGTFACVSAVLLEATLSFLGIGVPSDIPSWGNIMADGRQWFRLQPHVILFPGLLITATVLAISNLGDALRHASSQNLRRRG</sequence>
<dbReference type="Proteomes" id="UP000588647">
    <property type="component" value="Unassembled WGS sequence"/>
</dbReference>
<accession>A0A7W6MPT8</accession>
<comment type="similarity">
    <text evidence="7">Belongs to the binding-protein-dependent transport system permease family.</text>
</comment>
<dbReference type="InterPro" id="IPR000515">
    <property type="entry name" value="MetI-like"/>
</dbReference>
<dbReference type="GO" id="GO:0005886">
    <property type="term" value="C:plasma membrane"/>
    <property type="evidence" value="ECO:0007669"/>
    <property type="project" value="UniProtKB-SubCell"/>
</dbReference>
<comment type="caution">
    <text evidence="9">The sequence shown here is derived from an EMBL/GenBank/DDBJ whole genome shotgun (WGS) entry which is preliminary data.</text>
</comment>
<keyword evidence="2 7" id="KW-0813">Transport</keyword>
<dbReference type="SUPFAM" id="SSF161098">
    <property type="entry name" value="MetI-like"/>
    <property type="match status" value="1"/>
</dbReference>
<keyword evidence="10" id="KW-1185">Reference proteome</keyword>